<keyword evidence="4" id="KW-1185">Reference proteome</keyword>
<proteinExistence type="predicted"/>
<evidence type="ECO:0000313" key="4">
    <source>
        <dbReference type="Proteomes" id="UP000199069"/>
    </source>
</evidence>
<protein>
    <submittedName>
        <fullName evidence="3">Uncharacterized protein</fullName>
    </submittedName>
</protein>
<feature type="compositionally biased region" description="Basic and acidic residues" evidence="1">
    <location>
        <begin position="70"/>
        <end position="90"/>
    </location>
</feature>
<organism evidence="3 4">
    <name type="scientific">Rhodotorula toruloides</name>
    <name type="common">Yeast</name>
    <name type="synonym">Rhodosporidium toruloides</name>
    <dbReference type="NCBI Taxonomy" id="5286"/>
    <lineage>
        <taxon>Eukaryota</taxon>
        <taxon>Fungi</taxon>
        <taxon>Dikarya</taxon>
        <taxon>Basidiomycota</taxon>
        <taxon>Pucciniomycotina</taxon>
        <taxon>Microbotryomycetes</taxon>
        <taxon>Sporidiobolales</taxon>
        <taxon>Sporidiobolaceae</taxon>
        <taxon>Rhodotorula</taxon>
    </lineage>
</organism>
<evidence type="ECO:0000256" key="2">
    <source>
        <dbReference type="SAM" id="Phobius"/>
    </source>
</evidence>
<reference evidence="3 4" key="1">
    <citation type="submission" date="2015-07" db="EMBL/GenBank/DDBJ databases">
        <authorList>
            <person name="Cajimat M.N.B."/>
            <person name="Milazzo M.L."/>
            <person name="Fulhorst C.F."/>
        </authorList>
    </citation>
    <scope>NUCLEOTIDE SEQUENCE [LARGE SCALE GENOMIC DNA]</scope>
    <source>
        <strain evidence="3">Single colony</strain>
    </source>
</reference>
<feature type="region of interest" description="Disordered" evidence="1">
    <location>
        <begin position="1"/>
        <end position="176"/>
    </location>
</feature>
<feature type="transmembrane region" description="Helical" evidence="2">
    <location>
        <begin position="439"/>
        <end position="459"/>
    </location>
</feature>
<feature type="transmembrane region" description="Helical" evidence="2">
    <location>
        <begin position="622"/>
        <end position="640"/>
    </location>
</feature>
<keyword evidence="2" id="KW-0472">Membrane</keyword>
<dbReference type="OMA" id="FCYTTTM"/>
<dbReference type="STRING" id="5286.A0A0K3CPE6"/>
<feature type="transmembrane region" description="Helical" evidence="2">
    <location>
        <begin position="660"/>
        <end position="678"/>
    </location>
</feature>
<feature type="compositionally biased region" description="Basic and acidic residues" evidence="1">
    <location>
        <begin position="262"/>
        <end position="273"/>
    </location>
</feature>
<evidence type="ECO:0000313" key="3">
    <source>
        <dbReference type="EMBL" id="CTR10848.1"/>
    </source>
</evidence>
<sequence>MASLSPSDANDKPPSPRRKPSKRVSALVSHFENAATSTSPSSPGRPALVQGRLGEMDWTPRPARQALTAQEKKEAKDAGEDQKKKRDPQKAKAAKTVVVPANVSVGTGDETAMSMKKEPARTAKDPFEESFANLRDSSIADDVPADTASLLSSQSQQPFLPHDPEPVPPSRPSFLRAFSSGLSTLPSFRRPSLPHSVSKTTVATFSTAGTEAVPAYRLFARDAQPLVLPDLDKVLDELGGPAEFSTMPGLEETGSGLTSGKKQREDEEWELNKVETSGSADDVFRSEEERTGWEEWLRGPPPSLLTRLKHRIFRRPLPPPDPTRQLIFPPFHLLPPHLTVTDLKHNRRRPPPLLTLQGVLATVGNGILGAASSTTGISMTTVEGVRDLMQMITLLVTAGSPTLSSITASSSSDNPSQQTLLRTLFVTVPSALSLDFVSAFGQALMFLLLLTLVTLLALYELYRFTGGWAGPAARRGARDHGEGYDREGADPIGGASRWLSWRNSYGWRVFVTFWCTSLYLPLSKLAIGALVYTDDYWPVSNPYTLYDSDSPSPPRLGPAATYFEPMDFCYRTTMKRRQGLKNLNFATKDDNAEYERLLEADPSPFSFLYCDYRRPWACFRSIYLVVKLINVLLVVLIQKNNCAFRSFSTTYLSVIRQGCLFAFMCLFCILSAFSSPFLDIPSNSSDLVSRLGYVILAMLGLLAAVKIPYTDPATVAVNVVIYGFSAYFIVISKSFVQRWVKRAQRRLDFSIDIFSPHLDLSKHIARRVWQETFAALLLCSPLYAMPPKRKLVFTQDPHLPPYLLDFGGSVSERFVEDLQILRNTGLDAYSDALNDIETDPQLMQLRHRIRAELAGPDVFYRPTHDTLATTSCFGRLDICAFPFVAVFRYDELPDQPLHLNQVDELERLVEQNASTTVVAARKVRLALRALEDQVVFRPHIESRLLGSMGAASVERHISYRFARLRIKHNSTCRWRGYNFSSGFDVSLEYRDGEGVDGRGRLRTGQRLMLSGPQFGVLPDFSLTQDLAKLFRLNRHLIDERLPDVERRMRQHREFFRREADLKSSVLSRGFLLSICGDDCLSTDDINQHLRTTEKNPNIQQMVLLHEATFVRLEERMSTVTSSAVRAWWFLLFDDLWRRNPGLPAACFSPHYSSSICYNPMSRAKLEAFLRERGFSTTSRYAYFHAGFLNQIYFYLEEQVFSPTSRSIPIRLASSPDRLPFEQIHHPHARDGMHSNGVLLSNKRIEQSEVRPSRLTVTTGGGTDEDDRSIRERRAFVFEEIYEQPAPCLTHGNIIAWLHFQVGVKFSQATKVFLGLEPCMRDWRPSEDEGIMLDLRRGRGGWEAPRLRMVEQGKAGPS</sequence>
<feature type="transmembrane region" description="Helical" evidence="2">
    <location>
        <begin position="715"/>
        <end position="736"/>
    </location>
</feature>
<dbReference type="Proteomes" id="UP000199069">
    <property type="component" value="Unassembled WGS sequence"/>
</dbReference>
<dbReference type="EMBL" id="CWKI01000014">
    <property type="protein sequence ID" value="CTR10848.1"/>
    <property type="molecule type" value="Genomic_DNA"/>
</dbReference>
<gene>
    <name evidence="3" type="primary">FGENESH: predicted gene_14.259</name>
    <name evidence="3" type="ORF">BN2166_0067090</name>
</gene>
<feature type="region of interest" description="Disordered" evidence="1">
    <location>
        <begin position="243"/>
        <end position="276"/>
    </location>
</feature>
<keyword evidence="2" id="KW-1133">Transmembrane helix</keyword>
<name>A0A0K3CPE6_RHOTO</name>
<feature type="compositionally biased region" description="Basic and acidic residues" evidence="1">
    <location>
        <begin position="115"/>
        <end position="127"/>
    </location>
</feature>
<keyword evidence="2" id="KW-0812">Transmembrane</keyword>
<feature type="transmembrane region" description="Helical" evidence="2">
    <location>
        <begin position="690"/>
        <end position="709"/>
    </location>
</feature>
<evidence type="ECO:0000256" key="1">
    <source>
        <dbReference type="SAM" id="MobiDB-lite"/>
    </source>
</evidence>
<accession>A0A0K3CPE6</accession>